<dbReference type="STRING" id="112903.SAMN04490178_10838"/>
<dbReference type="OrthoDB" id="9805172at2"/>
<evidence type="ECO:0000313" key="2">
    <source>
        <dbReference type="Proteomes" id="UP000198847"/>
    </source>
</evidence>
<dbReference type="RefSeq" id="WP_091745682.1">
    <property type="nucleotide sequence ID" value="NZ_FODY01000008.1"/>
</dbReference>
<dbReference type="Pfam" id="PF07030">
    <property type="entry name" value="Phage_Mu_Gp36"/>
    <property type="match status" value="1"/>
</dbReference>
<keyword evidence="2" id="KW-1185">Reference proteome</keyword>
<dbReference type="InterPro" id="IPR009752">
    <property type="entry name" value="Phage_Mu_GpJ"/>
</dbReference>
<reference evidence="1 2" key="1">
    <citation type="submission" date="2016-10" db="EMBL/GenBank/DDBJ databases">
        <authorList>
            <person name="de Groot N.N."/>
        </authorList>
    </citation>
    <scope>NUCLEOTIDE SEQUENCE [LARGE SCALE GENOMIC DNA]</scope>
    <source>
        <strain evidence="1 2">DSM 13305</strain>
    </source>
</reference>
<name>A0A1H8U6Y3_9FIRM</name>
<dbReference type="AlphaFoldDB" id="A0A1H8U6Y3"/>
<proteinExistence type="predicted"/>
<dbReference type="EMBL" id="FODY01000008">
    <property type="protein sequence ID" value="SEO98418.1"/>
    <property type="molecule type" value="Genomic_DNA"/>
</dbReference>
<evidence type="ECO:0000313" key="1">
    <source>
        <dbReference type="EMBL" id="SEO98418.1"/>
    </source>
</evidence>
<organism evidence="1 2">
    <name type="scientific">Propionispora vibrioides</name>
    <dbReference type="NCBI Taxonomy" id="112903"/>
    <lineage>
        <taxon>Bacteria</taxon>
        <taxon>Bacillati</taxon>
        <taxon>Bacillota</taxon>
        <taxon>Negativicutes</taxon>
        <taxon>Selenomonadales</taxon>
        <taxon>Sporomusaceae</taxon>
        <taxon>Propionispora</taxon>
    </lineage>
</organism>
<dbReference type="Proteomes" id="UP000198847">
    <property type="component" value="Unassembled WGS sequence"/>
</dbReference>
<protein>
    <submittedName>
        <fullName evidence="1">Mu-like prophage protein gp36</fullName>
    </submittedName>
</protein>
<gene>
    <name evidence="1" type="ORF">SAMN04490178_10838</name>
</gene>
<sequence length="144" mass="16011">MYCTIDDLRKQSSDEFLNRCTDDAGSGEIDQSIVDEKIMDAQTEIDSYCRAQYPVPFQVVPGLVRKLAVDIALYHLMSRRGFDEESADAILVKRYRDAVKILENLAKGIVTIGPAVAGAPTPQPQQATIISPPRRFSRTSMEGF</sequence>
<accession>A0A1H8U6Y3</accession>